<dbReference type="RefSeq" id="WP_058029535.1">
    <property type="nucleotide sequence ID" value="NZ_CP013187.1"/>
</dbReference>
<dbReference type="STRING" id="161398.PP2015_1322"/>
<dbReference type="GO" id="GO:0043165">
    <property type="term" value="P:Gram-negative-bacterium-type cell outer membrane assembly"/>
    <property type="evidence" value="ECO:0007669"/>
    <property type="project" value="UniProtKB-UniRule"/>
</dbReference>
<sequence length="119" mass="13609">MLVKKSLTVWLSAVVMTVMLSGCSSWVYRISIPQGNFLEQSDVDKLRVQMTQEQVLYVLGSPVAKDAFSDDSWHYSYTLNIGRDSEHRKSLVVYFENGLLARISGDFEEPEEFNIPLEQ</sequence>
<dbReference type="Proteomes" id="UP000061457">
    <property type="component" value="Chromosome I"/>
</dbReference>
<dbReference type="EMBL" id="CP013187">
    <property type="protein sequence ID" value="ALO41834.1"/>
    <property type="molecule type" value="Genomic_DNA"/>
</dbReference>
<comment type="subcellular location">
    <subcellularLocation>
        <location evidence="4">Cell outer membrane</location>
        <topology evidence="4">Lipid-anchor</topology>
    </subcellularLocation>
</comment>
<keyword evidence="7" id="KW-1185">Reference proteome</keyword>
<dbReference type="InterPro" id="IPR026592">
    <property type="entry name" value="BamE"/>
</dbReference>
<dbReference type="PATRIC" id="fig|161398.10.peg.1348"/>
<dbReference type="Pfam" id="PF04355">
    <property type="entry name" value="BamE"/>
    <property type="match status" value="1"/>
</dbReference>
<keyword evidence="3 4" id="KW-0998">Cell outer membrane</keyword>
<comment type="function">
    <text evidence="4">Part of the outer membrane protein assembly complex, which is involved in assembly and insertion of beta-barrel proteins into the outer membrane.</text>
</comment>
<comment type="subunit">
    <text evidence="4">Part of the Bam complex.</text>
</comment>
<evidence type="ECO:0000256" key="4">
    <source>
        <dbReference type="HAMAP-Rule" id="MF_00925"/>
    </source>
</evidence>
<evidence type="ECO:0000256" key="1">
    <source>
        <dbReference type="ARBA" id="ARBA00022729"/>
    </source>
</evidence>
<comment type="similarity">
    <text evidence="4">Belongs to the BamE family.</text>
</comment>
<protein>
    <recommendedName>
        <fullName evidence="4">Outer membrane protein assembly factor BamE</fullName>
    </recommendedName>
</protein>
<dbReference type="KEGG" id="pphe:PP2015_1322"/>
<dbReference type="InterPro" id="IPR007450">
    <property type="entry name" value="BamE_dom"/>
</dbReference>
<evidence type="ECO:0000259" key="5">
    <source>
        <dbReference type="Pfam" id="PF04355"/>
    </source>
</evidence>
<dbReference type="InterPro" id="IPR037873">
    <property type="entry name" value="BamE-like"/>
</dbReference>
<evidence type="ECO:0000256" key="3">
    <source>
        <dbReference type="ARBA" id="ARBA00023237"/>
    </source>
</evidence>
<evidence type="ECO:0000256" key="2">
    <source>
        <dbReference type="ARBA" id="ARBA00023136"/>
    </source>
</evidence>
<dbReference type="AlphaFoldDB" id="A0A0S2K040"/>
<dbReference type="GO" id="GO:0030674">
    <property type="term" value="F:protein-macromolecule adaptor activity"/>
    <property type="evidence" value="ECO:0007669"/>
    <property type="project" value="TreeGrafter"/>
</dbReference>
<keyword evidence="1 4" id="KW-0732">Signal</keyword>
<keyword evidence="4" id="KW-0564">Palmitate</keyword>
<keyword evidence="4" id="KW-0449">Lipoprotein</keyword>
<organism evidence="6 7">
    <name type="scientific">Pseudoalteromonas phenolica</name>
    <dbReference type="NCBI Taxonomy" id="161398"/>
    <lineage>
        <taxon>Bacteria</taxon>
        <taxon>Pseudomonadati</taxon>
        <taxon>Pseudomonadota</taxon>
        <taxon>Gammaproteobacteria</taxon>
        <taxon>Alteromonadales</taxon>
        <taxon>Pseudoalteromonadaceae</taxon>
        <taxon>Pseudoalteromonas</taxon>
    </lineage>
</organism>
<dbReference type="OrthoDB" id="8692at2"/>
<accession>A0A0S2K040</accession>
<dbReference type="GO" id="GO:1990063">
    <property type="term" value="C:Bam protein complex"/>
    <property type="evidence" value="ECO:0007669"/>
    <property type="project" value="TreeGrafter"/>
</dbReference>
<proteinExistence type="inferred from homology"/>
<dbReference type="PROSITE" id="PS51257">
    <property type="entry name" value="PROKAR_LIPOPROTEIN"/>
    <property type="match status" value="1"/>
</dbReference>
<feature type="domain" description="Outer membrane protein assembly factor BamE" evidence="5">
    <location>
        <begin position="35"/>
        <end position="103"/>
    </location>
</feature>
<keyword evidence="2 4" id="KW-0472">Membrane</keyword>
<dbReference type="Gene3D" id="3.30.1450.10">
    <property type="match status" value="1"/>
</dbReference>
<name>A0A0S2K040_9GAMM</name>
<gene>
    <name evidence="4" type="primary">bamE</name>
    <name evidence="6" type="ORF">PP2015_1322</name>
</gene>
<evidence type="ECO:0000313" key="6">
    <source>
        <dbReference type="EMBL" id="ALO41834.1"/>
    </source>
</evidence>
<dbReference type="PANTHER" id="PTHR37482:SF1">
    <property type="entry name" value="OUTER MEMBRANE PROTEIN ASSEMBLY FACTOR BAME"/>
    <property type="match status" value="1"/>
</dbReference>
<dbReference type="HAMAP" id="MF_00925">
    <property type="entry name" value="OM_assembly_BamE"/>
    <property type="match status" value="1"/>
</dbReference>
<evidence type="ECO:0000313" key="7">
    <source>
        <dbReference type="Proteomes" id="UP000061457"/>
    </source>
</evidence>
<dbReference type="PANTHER" id="PTHR37482">
    <property type="entry name" value="OUTER MEMBRANE PROTEIN ASSEMBLY FACTOR BAME"/>
    <property type="match status" value="1"/>
</dbReference>
<reference evidence="6 7" key="1">
    <citation type="submission" date="2015-11" db="EMBL/GenBank/DDBJ databases">
        <authorList>
            <person name="Zhang Y."/>
            <person name="Guo Z."/>
        </authorList>
    </citation>
    <scope>NUCLEOTIDE SEQUENCE [LARGE SCALE GENOMIC DNA]</scope>
    <source>
        <strain evidence="6 7">KCTC 12086</strain>
    </source>
</reference>
<dbReference type="GO" id="GO:0051205">
    <property type="term" value="P:protein insertion into membrane"/>
    <property type="evidence" value="ECO:0007669"/>
    <property type="project" value="UniProtKB-UniRule"/>
</dbReference>